<dbReference type="GO" id="GO:0000139">
    <property type="term" value="C:Golgi membrane"/>
    <property type="evidence" value="ECO:0007669"/>
    <property type="project" value="TreeGrafter"/>
</dbReference>
<evidence type="ECO:0000256" key="4">
    <source>
        <dbReference type="ARBA" id="ARBA00022801"/>
    </source>
</evidence>
<feature type="compositionally biased region" description="Low complexity" evidence="7">
    <location>
        <begin position="56"/>
        <end position="71"/>
    </location>
</feature>
<organism evidence="9 10">
    <name type="scientific">Dermatophagoides farinae</name>
    <name type="common">American house dust mite</name>
    <dbReference type="NCBI Taxonomy" id="6954"/>
    <lineage>
        <taxon>Eukaryota</taxon>
        <taxon>Metazoa</taxon>
        <taxon>Ecdysozoa</taxon>
        <taxon>Arthropoda</taxon>
        <taxon>Chelicerata</taxon>
        <taxon>Arachnida</taxon>
        <taxon>Acari</taxon>
        <taxon>Acariformes</taxon>
        <taxon>Sarcoptiformes</taxon>
        <taxon>Astigmata</taxon>
        <taxon>Psoroptidia</taxon>
        <taxon>Analgoidea</taxon>
        <taxon>Pyroglyphidae</taxon>
        <taxon>Dermatophagoidinae</taxon>
        <taxon>Dermatophagoides</taxon>
    </lineage>
</organism>
<keyword evidence="4 6" id="KW-0378">Hydrolase</keyword>
<keyword evidence="8" id="KW-0472">Membrane</keyword>
<comment type="similarity">
    <text evidence="3 6">Belongs to the glycosyl hydrolase 47 family.</text>
</comment>
<evidence type="ECO:0000256" key="2">
    <source>
        <dbReference type="ARBA" id="ARBA00004922"/>
    </source>
</evidence>
<reference evidence="9" key="2">
    <citation type="journal article" date="2022" name="Res Sq">
        <title>Comparative Genomics Reveals Insights into the Divergent Evolution of Astigmatic Mites and Household Pest Adaptations.</title>
        <authorList>
            <person name="Xiong Q."/>
            <person name="Wan A.T.-Y."/>
            <person name="Liu X.-Y."/>
            <person name="Fung C.S.-H."/>
            <person name="Xiao X."/>
            <person name="Malainual N."/>
            <person name="Hou J."/>
            <person name="Wang L."/>
            <person name="Wang M."/>
            <person name="Yang K."/>
            <person name="Cui Y."/>
            <person name="Leung E."/>
            <person name="Nong W."/>
            <person name="Shin S.-K."/>
            <person name="Au S."/>
            <person name="Jeong K.Y."/>
            <person name="Chew F.T."/>
            <person name="Hui J."/>
            <person name="Leung T.F."/>
            <person name="Tungtrongchitr A."/>
            <person name="Zhong N."/>
            <person name="Liu Z."/>
            <person name="Tsui S."/>
        </authorList>
    </citation>
    <scope>NUCLEOTIDE SEQUENCE</scope>
    <source>
        <strain evidence="9">Derf</strain>
        <tissue evidence="9">Whole organism</tissue>
    </source>
</reference>
<evidence type="ECO:0000256" key="8">
    <source>
        <dbReference type="SAM" id="Phobius"/>
    </source>
</evidence>
<dbReference type="Proteomes" id="UP000790347">
    <property type="component" value="Unassembled WGS sequence"/>
</dbReference>
<gene>
    <name evidence="9" type="ORF">DERF_008220</name>
</gene>
<evidence type="ECO:0000256" key="3">
    <source>
        <dbReference type="ARBA" id="ARBA00007658"/>
    </source>
</evidence>
<evidence type="ECO:0000256" key="5">
    <source>
        <dbReference type="ARBA" id="ARBA00023157"/>
    </source>
</evidence>
<dbReference type="AlphaFoldDB" id="A0A922HZH8"/>
<dbReference type="InterPro" id="IPR012341">
    <property type="entry name" value="6hp_glycosidase-like_sf"/>
</dbReference>
<dbReference type="InterPro" id="IPR036026">
    <property type="entry name" value="Seven-hairpin_glycosidases"/>
</dbReference>
<evidence type="ECO:0000256" key="7">
    <source>
        <dbReference type="SAM" id="MobiDB-lite"/>
    </source>
</evidence>
<comment type="caution">
    <text evidence="9">The sequence shown here is derived from an EMBL/GenBank/DDBJ whole genome shotgun (WGS) entry which is preliminary data.</text>
</comment>
<keyword evidence="10" id="KW-1185">Reference proteome</keyword>
<dbReference type="Pfam" id="PF01532">
    <property type="entry name" value="Glyco_hydro_47"/>
    <property type="match status" value="1"/>
</dbReference>
<dbReference type="GO" id="GO:0005975">
    <property type="term" value="P:carbohydrate metabolic process"/>
    <property type="evidence" value="ECO:0007669"/>
    <property type="project" value="InterPro"/>
</dbReference>
<keyword evidence="8" id="KW-0812">Transmembrane</keyword>
<reference evidence="9" key="1">
    <citation type="submission" date="2013-05" db="EMBL/GenBank/DDBJ databases">
        <authorList>
            <person name="Yim A.K.Y."/>
            <person name="Chan T.F."/>
            <person name="Ji K.M."/>
            <person name="Liu X.Y."/>
            <person name="Zhou J.W."/>
            <person name="Li R.Q."/>
            <person name="Yang K.Y."/>
            <person name="Li J."/>
            <person name="Li M."/>
            <person name="Law P.T.W."/>
            <person name="Wu Y.L."/>
            <person name="Cai Z.L."/>
            <person name="Qin H."/>
            <person name="Bao Y."/>
            <person name="Leung R.K.K."/>
            <person name="Ng P.K.S."/>
            <person name="Zou J."/>
            <person name="Zhong X.J."/>
            <person name="Ran P.X."/>
            <person name="Zhong N.S."/>
            <person name="Liu Z.G."/>
            <person name="Tsui S.K.W."/>
        </authorList>
    </citation>
    <scope>NUCLEOTIDE SEQUENCE</scope>
    <source>
        <strain evidence="9">Derf</strain>
        <tissue evidence="9">Whole organism</tissue>
    </source>
</reference>
<dbReference type="PANTHER" id="PTHR11742:SF6">
    <property type="entry name" value="MANNOSYL-OLIGOSACCHARIDE ALPHA-1,2-MANNOSIDASE IA-RELATED"/>
    <property type="match status" value="1"/>
</dbReference>
<keyword evidence="5" id="KW-1015">Disulfide bond</keyword>
<dbReference type="InterPro" id="IPR050749">
    <property type="entry name" value="Glycosyl_Hydrolase_47"/>
</dbReference>
<dbReference type="EMBL" id="ASGP02000003">
    <property type="protein sequence ID" value="KAH9517554.1"/>
    <property type="molecule type" value="Genomic_DNA"/>
</dbReference>
<name>A0A922HZH8_DERFA</name>
<dbReference type="PRINTS" id="PR00747">
    <property type="entry name" value="GLYHDRLASE47"/>
</dbReference>
<dbReference type="SUPFAM" id="SSF48225">
    <property type="entry name" value="Seven-hairpin glycosidases"/>
    <property type="match status" value="1"/>
</dbReference>
<evidence type="ECO:0000313" key="9">
    <source>
        <dbReference type="EMBL" id="KAH9517554.1"/>
    </source>
</evidence>
<dbReference type="InterPro" id="IPR001382">
    <property type="entry name" value="Glyco_hydro_47"/>
</dbReference>
<dbReference type="PANTHER" id="PTHR11742">
    <property type="entry name" value="MANNOSYL-OLIGOSACCHARIDE ALPHA-1,2-MANNOSIDASE-RELATED"/>
    <property type="match status" value="1"/>
</dbReference>
<feature type="transmembrane region" description="Helical" evidence="8">
    <location>
        <begin position="7"/>
        <end position="26"/>
    </location>
</feature>
<comment type="pathway">
    <text evidence="2">Protein modification; protein glycosylation.</text>
</comment>
<feature type="region of interest" description="Disordered" evidence="7">
    <location>
        <begin position="52"/>
        <end position="75"/>
    </location>
</feature>
<proteinExistence type="inferred from homology"/>
<evidence type="ECO:0000256" key="6">
    <source>
        <dbReference type="RuleBase" id="RU361193"/>
    </source>
</evidence>
<dbReference type="EC" id="3.2.1.-" evidence="6"/>
<accession>A0A922HZH8</accession>
<protein>
    <recommendedName>
        <fullName evidence="6">alpha-1,2-Mannosidase</fullName>
        <ecNumber evidence="6">3.2.1.-</ecNumber>
    </recommendedName>
</protein>
<sequence length="323" mass="36774">MPRIRTLTTVLFLIIVPSLFIYYFYYDSVSSSIITRYQPSSSTEYVQQLIDGDGAQQPPSSLPQQQQQLPPMDDPQHKYAAVWRHATNIYNHPASNVQNDSSTSSSLLRSSATMLENLLNRNREREFTYAQITPPSMPSPNETMDPDPEIESHRQFVKKMMKEAWDNYVLYAWGYNELQPQSRNKKMDSIFGPTKLGLTIVDSMDTLFLMDMKQEFELGRQWVAQELDFESTPTETSVFETIIRYVGGLLTCFALTGDPMFLYKSRQVAQALLPAYNTATGIPNGLIIPKTGKAYHHTWASGAILSEFGSHHLEYTYLSDMTG</sequence>
<dbReference type="GO" id="GO:0005783">
    <property type="term" value="C:endoplasmic reticulum"/>
    <property type="evidence" value="ECO:0007669"/>
    <property type="project" value="TreeGrafter"/>
</dbReference>
<keyword evidence="8" id="KW-1133">Transmembrane helix</keyword>
<dbReference type="GO" id="GO:0005509">
    <property type="term" value="F:calcium ion binding"/>
    <property type="evidence" value="ECO:0007669"/>
    <property type="project" value="InterPro"/>
</dbReference>
<evidence type="ECO:0000313" key="10">
    <source>
        <dbReference type="Proteomes" id="UP000790347"/>
    </source>
</evidence>
<dbReference type="GO" id="GO:0004571">
    <property type="term" value="F:mannosyl-oligosaccharide 1,2-alpha-mannosidase activity"/>
    <property type="evidence" value="ECO:0007669"/>
    <property type="project" value="InterPro"/>
</dbReference>
<evidence type="ECO:0000256" key="1">
    <source>
        <dbReference type="ARBA" id="ARBA00001913"/>
    </source>
</evidence>
<keyword evidence="6" id="KW-0326">Glycosidase</keyword>
<dbReference type="Gene3D" id="1.50.10.10">
    <property type="match status" value="1"/>
</dbReference>
<comment type="cofactor">
    <cofactor evidence="1">
        <name>Ca(2+)</name>
        <dbReference type="ChEBI" id="CHEBI:29108"/>
    </cofactor>
</comment>